<dbReference type="Proteomes" id="UP001519345">
    <property type="component" value="Unassembled WGS sequence"/>
</dbReference>
<protein>
    <submittedName>
        <fullName evidence="1">Uncharacterized protein</fullName>
    </submittedName>
</protein>
<evidence type="ECO:0000313" key="1">
    <source>
        <dbReference type="EMBL" id="MBP1970328.1"/>
    </source>
</evidence>
<gene>
    <name evidence="1" type="ORF">J2Z83_002446</name>
</gene>
<dbReference type="RefSeq" id="WP_209463465.1">
    <property type="nucleotide sequence ID" value="NZ_CP110224.1"/>
</dbReference>
<comment type="caution">
    <text evidence="1">The sequence shown here is derived from an EMBL/GenBank/DDBJ whole genome shotgun (WGS) entry which is preliminary data.</text>
</comment>
<dbReference type="EMBL" id="JAGGKX010000012">
    <property type="protein sequence ID" value="MBP1970328.1"/>
    <property type="molecule type" value="Genomic_DNA"/>
</dbReference>
<keyword evidence="2" id="KW-1185">Reference proteome</keyword>
<name>A0ABS4IHH6_9BACI</name>
<sequence>MTIDNNLIEQAIDAITEIEGIKTDPNAMLDDIVLVAYVFDNELLFMTAIAQIKKAMLQIVKTRDIGQPLVGNLSSWMSFHFQSQRTQKHPADLRIIYHDTGDFIRIRGFGHRHLPSDVYQKLYG</sequence>
<accession>A0ABS4IHH6</accession>
<organism evidence="1 2">
    <name type="scientific">Virgibacillus natechei</name>
    <dbReference type="NCBI Taxonomy" id="1216297"/>
    <lineage>
        <taxon>Bacteria</taxon>
        <taxon>Bacillati</taxon>
        <taxon>Bacillota</taxon>
        <taxon>Bacilli</taxon>
        <taxon>Bacillales</taxon>
        <taxon>Bacillaceae</taxon>
        <taxon>Virgibacillus</taxon>
    </lineage>
</organism>
<reference evidence="1 2" key="1">
    <citation type="submission" date="2021-03" db="EMBL/GenBank/DDBJ databases">
        <title>Genomic Encyclopedia of Type Strains, Phase IV (KMG-IV): sequencing the most valuable type-strain genomes for metagenomic binning, comparative biology and taxonomic classification.</title>
        <authorList>
            <person name="Goeker M."/>
        </authorList>
    </citation>
    <scope>NUCLEOTIDE SEQUENCE [LARGE SCALE GENOMIC DNA]</scope>
    <source>
        <strain evidence="1 2">DSM 25609</strain>
    </source>
</reference>
<proteinExistence type="predicted"/>
<evidence type="ECO:0000313" key="2">
    <source>
        <dbReference type="Proteomes" id="UP001519345"/>
    </source>
</evidence>